<evidence type="ECO:0000256" key="1">
    <source>
        <dbReference type="SAM" id="Phobius"/>
    </source>
</evidence>
<accession>A0A2C5Z293</accession>
<name>A0A2C5Z293_9HYPO</name>
<gene>
    <name evidence="2" type="ORF">CDD82_5223</name>
</gene>
<keyword evidence="3" id="KW-1185">Reference proteome</keyword>
<evidence type="ECO:0000313" key="2">
    <source>
        <dbReference type="EMBL" id="PHH73900.1"/>
    </source>
</evidence>
<feature type="transmembrane region" description="Helical" evidence="1">
    <location>
        <begin position="47"/>
        <end position="68"/>
    </location>
</feature>
<protein>
    <submittedName>
        <fullName evidence="2">Uncharacterized protein</fullName>
    </submittedName>
</protein>
<dbReference type="EMBL" id="NJEU01000470">
    <property type="protein sequence ID" value="PHH73900.1"/>
    <property type="molecule type" value="Genomic_DNA"/>
</dbReference>
<comment type="caution">
    <text evidence="2">The sequence shown here is derived from an EMBL/GenBank/DDBJ whole genome shotgun (WGS) entry which is preliminary data.</text>
</comment>
<dbReference type="Proteomes" id="UP000224854">
    <property type="component" value="Unassembled WGS sequence"/>
</dbReference>
<dbReference type="AlphaFoldDB" id="A0A2C5Z293"/>
<organism evidence="2 3">
    <name type="scientific">Ophiocordyceps australis</name>
    <dbReference type="NCBI Taxonomy" id="1399860"/>
    <lineage>
        <taxon>Eukaryota</taxon>
        <taxon>Fungi</taxon>
        <taxon>Dikarya</taxon>
        <taxon>Ascomycota</taxon>
        <taxon>Pezizomycotina</taxon>
        <taxon>Sordariomycetes</taxon>
        <taxon>Hypocreomycetidae</taxon>
        <taxon>Hypocreales</taxon>
        <taxon>Ophiocordycipitaceae</taxon>
        <taxon>Ophiocordyceps</taxon>
    </lineage>
</organism>
<keyword evidence="1" id="KW-0472">Membrane</keyword>
<keyword evidence="1" id="KW-0812">Transmembrane</keyword>
<sequence>MATDAHEIDDYQIQGPSAESRCLDATGTAQDKSSPNEPSSVLHTSSLIVLLASCYAAAAVFAWVIICISTTRPIFAHGYQYKVTSRLNTPEIYAKSERLVKTARVVGTIVSVITIPLTSAVCAQAAVVFLQQPRRGGKSPTLRQTMALADKSWNDPLLIFKLVAGQWSKYGSRFLAAAIVLNILGITVAPLQEIFVSYKTIKAAVYPYLITDIFDLVDAFEQEGSQSMDDDFTTFLTRSKLTSTRRGDAQPQLWSDKTDHNAMGIHGLDTDLLYTAARQHSFDNMTVLKNPFWAALPAGFSSGLIRQYVPRFNFSAKAEQITSDSFPSDCSSDPQALHLYYNKSSDARDKTFAKNFS</sequence>
<dbReference type="OrthoDB" id="5381672at2759"/>
<feature type="transmembrane region" description="Helical" evidence="1">
    <location>
        <begin position="105"/>
        <end position="130"/>
    </location>
</feature>
<evidence type="ECO:0000313" key="3">
    <source>
        <dbReference type="Proteomes" id="UP000224854"/>
    </source>
</evidence>
<reference evidence="2 3" key="1">
    <citation type="submission" date="2017-06" db="EMBL/GenBank/DDBJ databases">
        <title>Ant-infecting Ophiocordyceps genomes reveal a high diversity of potential behavioral manipulation genes and a possible major role for enterotoxins.</title>
        <authorList>
            <person name="De Bekker C."/>
            <person name="Evans H.C."/>
            <person name="Brachmann A."/>
            <person name="Hughes D.P."/>
        </authorList>
    </citation>
    <scope>NUCLEOTIDE SEQUENCE [LARGE SCALE GENOMIC DNA]</scope>
    <source>
        <strain evidence="2 3">1348a</strain>
    </source>
</reference>
<keyword evidence="1" id="KW-1133">Transmembrane helix</keyword>
<proteinExistence type="predicted"/>
<feature type="transmembrane region" description="Helical" evidence="1">
    <location>
        <begin position="170"/>
        <end position="191"/>
    </location>
</feature>